<feature type="compositionally biased region" description="Basic and acidic residues" evidence="12">
    <location>
        <begin position="393"/>
        <end position="406"/>
    </location>
</feature>
<dbReference type="GO" id="GO:0005634">
    <property type="term" value="C:nucleus"/>
    <property type="evidence" value="ECO:0007669"/>
    <property type="project" value="TreeGrafter"/>
</dbReference>
<dbReference type="PANTHER" id="PTHR22993:SF9">
    <property type="entry name" value="FORMAMIDOPYRIMIDINE-DNA GLYCOSYLASE"/>
    <property type="match status" value="1"/>
</dbReference>
<dbReference type="PROSITE" id="PS51068">
    <property type="entry name" value="FPG_CAT"/>
    <property type="match status" value="1"/>
</dbReference>
<dbReference type="Pfam" id="PF01149">
    <property type="entry name" value="Fapy_DNA_glyco"/>
    <property type="match status" value="1"/>
</dbReference>
<dbReference type="CDD" id="cd08972">
    <property type="entry name" value="PF_Nei_N"/>
    <property type="match status" value="1"/>
</dbReference>
<dbReference type="NCBIfam" id="TIGR00577">
    <property type="entry name" value="fpg"/>
    <property type="match status" value="1"/>
</dbReference>
<protein>
    <recommendedName>
        <fullName evidence="13">Formamidopyrimidine-DNA glycosylase catalytic domain-containing protein</fullName>
    </recommendedName>
</protein>
<dbReference type="Gene3D" id="1.10.8.50">
    <property type="match status" value="1"/>
</dbReference>
<comment type="subunit">
    <text evidence="3">Monomer.</text>
</comment>
<keyword evidence="5" id="KW-0378">Hydrolase</keyword>
<evidence type="ECO:0000256" key="4">
    <source>
        <dbReference type="ARBA" id="ARBA00022763"/>
    </source>
</evidence>
<evidence type="ECO:0000256" key="8">
    <source>
        <dbReference type="ARBA" id="ARBA00023239"/>
    </source>
</evidence>
<keyword evidence="10" id="KW-0326">Glycosidase</keyword>
<dbReference type="GO" id="GO:0008270">
    <property type="term" value="F:zinc ion binding"/>
    <property type="evidence" value="ECO:0007669"/>
    <property type="project" value="InterPro"/>
</dbReference>
<dbReference type="FunFam" id="3.20.190.10:FF:000004">
    <property type="entry name" value="Putative Formamidopyrimidine-DNA glycosylase"/>
    <property type="match status" value="1"/>
</dbReference>
<evidence type="ECO:0000256" key="3">
    <source>
        <dbReference type="ARBA" id="ARBA00011245"/>
    </source>
</evidence>
<keyword evidence="7" id="KW-0234">DNA repair</keyword>
<evidence type="ECO:0000256" key="6">
    <source>
        <dbReference type="ARBA" id="ARBA00023125"/>
    </source>
</evidence>
<dbReference type="SUPFAM" id="SSF81624">
    <property type="entry name" value="N-terminal domain of MutM-like DNA repair proteins"/>
    <property type="match status" value="1"/>
</dbReference>
<keyword evidence="6" id="KW-0238">DNA-binding</keyword>
<dbReference type="InterPro" id="IPR015886">
    <property type="entry name" value="H2TH_FPG"/>
</dbReference>
<dbReference type="Pfam" id="PF06831">
    <property type="entry name" value="H2TH"/>
    <property type="match status" value="1"/>
</dbReference>
<evidence type="ECO:0000256" key="5">
    <source>
        <dbReference type="ARBA" id="ARBA00022801"/>
    </source>
</evidence>
<comment type="catalytic activity">
    <reaction evidence="1">
        <text>Hydrolysis of DNA containing ring-opened 7-methylguanine residues, releasing 2,6-diamino-4-hydroxy-5-(N-methyl)formamidopyrimidine.</text>
        <dbReference type="EC" id="3.2.2.23"/>
    </reaction>
</comment>
<comment type="similarity">
    <text evidence="2">Belongs to the FPG family.</text>
</comment>
<organism evidence="14 15">
    <name type="scientific">Kalanchoe fedtschenkoi</name>
    <name type="common">Lavender scallops</name>
    <name type="synonym">South American air plant</name>
    <dbReference type="NCBI Taxonomy" id="63787"/>
    <lineage>
        <taxon>Eukaryota</taxon>
        <taxon>Viridiplantae</taxon>
        <taxon>Streptophyta</taxon>
        <taxon>Embryophyta</taxon>
        <taxon>Tracheophyta</taxon>
        <taxon>Spermatophyta</taxon>
        <taxon>Magnoliopsida</taxon>
        <taxon>eudicotyledons</taxon>
        <taxon>Gunneridae</taxon>
        <taxon>Pentapetalae</taxon>
        <taxon>Saxifragales</taxon>
        <taxon>Crassulaceae</taxon>
        <taxon>Kalanchoe</taxon>
    </lineage>
</organism>
<dbReference type="EnsemblPlants" id="Kaladp0037s0361.1.v1.1">
    <property type="protein sequence ID" value="Kaladp0037s0361.1.v1.1"/>
    <property type="gene ID" value="Kaladp0037s0361.v1.1"/>
</dbReference>
<dbReference type="InterPro" id="IPR012319">
    <property type="entry name" value="FPG_cat"/>
</dbReference>
<evidence type="ECO:0000313" key="14">
    <source>
        <dbReference type="EnsemblPlants" id="Kaladp0037s0361.1.v1.1"/>
    </source>
</evidence>
<evidence type="ECO:0000256" key="10">
    <source>
        <dbReference type="ARBA" id="ARBA00023295"/>
    </source>
</evidence>
<feature type="domain" description="Formamidopyrimidine-DNA glycosylase catalytic" evidence="13">
    <location>
        <begin position="2"/>
        <end position="129"/>
    </location>
</feature>
<evidence type="ECO:0000259" key="13">
    <source>
        <dbReference type="PROSITE" id="PS51068"/>
    </source>
</evidence>
<dbReference type="InterPro" id="IPR010979">
    <property type="entry name" value="Ribosomal_uS13-like_H2TH"/>
</dbReference>
<comment type="catalytic activity">
    <reaction evidence="11">
        <text>2'-deoxyribonucleotide-(2'-deoxyribose 5'-phosphate)-2'-deoxyribonucleotide-DNA = a 3'-end 2'-deoxyribonucleotide-(2,3-dehydro-2,3-deoxyribose 5'-phosphate)-DNA + a 5'-end 5'-phospho-2'-deoxyribonucleoside-DNA + H(+)</text>
        <dbReference type="Rhea" id="RHEA:66592"/>
        <dbReference type="Rhea" id="RHEA-COMP:13180"/>
        <dbReference type="Rhea" id="RHEA-COMP:16897"/>
        <dbReference type="Rhea" id="RHEA-COMP:17067"/>
        <dbReference type="ChEBI" id="CHEBI:15378"/>
        <dbReference type="ChEBI" id="CHEBI:136412"/>
        <dbReference type="ChEBI" id="CHEBI:157695"/>
        <dbReference type="ChEBI" id="CHEBI:167181"/>
        <dbReference type="EC" id="4.2.99.18"/>
    </reaction>
</comment>
<reference evidence="14" key="1">
    <citation type="submission" date="2021-01" db="UniProtKB">
        <authorList>
            <consortium name="EnsemblPlants"/>
        </authorList>
    </citation>
    <scope>IDENTIFICATION</scope>
</reference>
<keyword evidence="9" id="KW-0511">Multifunctional enzyme</keyword>
<evidence type="ECO:0000256" key="1">
    <source>
        <dbReference type="ARBA" id="ARBA00001668"/>
    </source>
</evidence>
<evidence type="ECO:0000256" key="12">
    <source>
        <dbReference type="SAM" id="MobiDB-lite"/>
    </source>
</evidence>
<dbReference type="AlphaFoldDB" id="A0A7N0TIJ4"/>
<evidence type="ECO:0000313" key="15">
    <source>
        <dbReference type="Proteomes" id="UP000594263"/>
    </source>
</evidence>
<dbReference type="InterPro" id="IPR020629">
    <property type="entry name" value="FPG_Glyclase"/>
</dbReference>
<evidence type="ECO:0000256" key="2">
    <source>
        <dbReference type="ARBA" id="ARBA00009409"/>
    </source>
</evidence>
<dbReference type="GO" id="GO:0140078">
    <property type="term" value="F:class I DNA-(apurinic or apyrimidinic site) endonuclease activity"/>
    <property type="evidence" value="ECO:0007669"/>
    <property type="project" value="UniProtKB-EC"/>
</dbReference>
<dbReference type="InterPro" id="IPR049332">
    <property type="entry name" value="Fpg-like_C"/>
</dbReference>
<evidence type="ECO:0000256" key="9">
    <source>
        <dbReference type="ARBA" id="ARBA00023268"/>
    </source>
</evidence>
<accession>A0A7N0TIJ4</accession>
<dbReference type="SMART" id="SM01232">
    <property type="entry name" value="H2TH"/>
    <property type="match status" value="1"/>
</dbReference>
<dbReference type="GO" id="GO:0006284">
    <property type="term" value="P:base-excision repair"/>
    <property type="evidence" value="ECO:0007669"/>
    <property type="project" value="InterPro"/>
</dbReference>
<sequence length="434" mass="48231">MPELPEVEAARRAIQDHCLGRIIKRAVIADDSKVIDSVSFADFQTSILGKRLLSAHRKGKNMWIQLDSPPYPSFQFGMSGAIHIKGISISKYKRSIVKDSDEWPSKYSKFLVELDDGLELSFTDPRRFAKVRLLQDPVSMPPISELGPDALLEPMSLDDFFSSLSKKKIAIKALLLDQKFISGIGNWIADEVLYQARIHPLQIAFSLSKECCATLLQCIKEVIETAIEVGADSSQYPDNWIFHFRDKKPGKAFIDGKKIDFINAGGRTTAYVPELQKLTGTQATQSAGKATKRTSKKSQDEDEEDVSDTDNVVENNRTAKSVKKQNPKGIAKKAAAKRKSNDTDEDSSGDEGGEDEDVKPVAKKMTKSKKIPAAKGRQGVTKRKLNDSDEEKESNPSDRIDEEQKPRGARSSKAKDISGETTKQGRRNKEKKAK</sequence>
<feature type="compositionally biased region" description="Basic residues" evidence="12">
    <location>
        <begin position="361"/>
        <end position="372"/>
    </location>
</feature>
<feature type="compositionally biased region" description="Basic residues" evidence="12">
    <location>
        <begin position="424"/>
        <end position="434"/>
    </location>
</feature>
<dbReference type="SMART" id="SM00898">
    <property type="entry name" value="Fapy_DNA_glyco"/>
    <property type="match status" value="1"/>
</dbReference>
<keyword evidence="8" id="KW-0456">Lyase</keyword>
<dbReference type="SUPFAM" id="SSF46946">
    <property type="entry name" value="S13-like H2TH domain"/>
    <property type="match status" value="1"/>
</dbReference>
<feature type="region of interest" description="Disordered" evidence="12">
    <location>
        <begin position="281"/>
        <end position="434"/>
    </location>
</feature>
<evidence type="ECO:0000256" key="7">
    <source>
        <dbReference type="ARBA" id="ARBA00023204"/>
    </source>
</evidence>
<dbReference type="Gene3D" id="3.20.190.10">
    <property type="entry name" value="MutM-like, N-terminal"/>
    <property type="match status" value="1"/>
</dbReference>
<dbReference type="Gramene" id="Kaladp0037s0361.1.v1.1">
    <property type="protein sequence ID" value="Kaladp0037s0361.1.v1.1"/>
    <property type="gene ID" value="Kaladp0037s0361.v1.1"/>
</dbReference>
<feature type="compositionally biased region" description="Basic residues" evidence="12">
    <location>
        <begin position="320"/>
        <end position="338"/>
    </location>
</feature>
<evidence type="ECO:0000256" key="11">
    <source>
        <dbReference type="ARBA" id="ARBA00044632"/>
    </source>
</evidence>
<dbReference type="Pfam" id="PF21218">
    <property type="entry name" value="Fpg-like_C"/>
    <property type="match status" value="1"/>
</dbReference>
<dbReference type="GO" id="GO:0003684">
    <property type="term" value="F:damaged DNA binding"/>
    <property type="evidence" value="ECO:0007669"/>
    <property type="project" value="InterPro"/>
</dbReference>
<proteinExistence type="inferred from homology"/>
<dbReference type="FunFam" id="1.10.8.50:FF:000009">
    <property type="entry name" value="Formamidopyrimidine-DNA glycosylase"/>
    <property type="match status" value="1"/>
</dbReference>
<dbReference type="Proteomes" id="UP000594263">
    <property type="component" value="Unplaced"/>
</dbReference>
<dbReference type="GO" id="GO:0008534">
    <property type="term" value="F:oxidized purine nucleobase lesion DNA N-glycosylase activity"/>
    <property type="evidence" value="ECO:0007669"/>
    <property type="project" value="UniProtKB-EC"/>
</dbReference>
<dbReference type="OMA" id="KFICETA"/>
<dbReference type="InterPro" id="IPR035937">
    <property type="entry name" value="FPG_N"/>
</dbReference>
<feature type="compositionally biased region" description="Acidic residues" evidence="12">
    <location>
        <begin position="343"/>
        <end position="357"/>
    </location>
</feature>
<dbReference type="PANTHER" id="PTHR22993">
    <property type="entry name" value="FORMAMIDOPYRIMIDINE-DNA GLYCOSYLASE"/>
    <property type="match status" value="1"/>
</dbReference>
<name>A0A7N0TIJ4_KALFE</name>
<feature type="compositionally biased region" description="Polar residues" evidence="12">
    <location>
        <begin position="309"/>
        <end position="319"/>
    </location>
</feature>
<keyword evidence="15" id="KW-1185">Reference proteome</keyword>
<keyword evidence="4" id="KW-0227">DNA damage</keyword>